<reference evidence="4 5" key="1">
    <citation type="submission" date="2016-02" db="EMBL/GenBank/DDBJ databases">
        <title>Genome analysis of coral dinoflagellate symbionts highlights evolutionary adaptations to a symbiotic lifestyle.</title>
        <authorList>
            <person name="Aranda M."/>
            <person name="Li Y."/>
            <person name="Liew Y.J."/>
            <person name="Baumgarten S."/>
            <person name="Simakov O."/>
            <person name="Wilson M."/>
            <person name="Piel J."/>
            <person name="Ashoor H."/>
            <person name="Bougouffa S."/>
            <person name="Bajic V.B."/>
            <person name="Ryu T."/>
            <person name="Ravasi T."/>
            <person name="Bayer T."/>
            <person name="Micklem G."/>
            <person name="Kim H."/>
            <person name="Bhak J."/>
            <person name="Lajeunesse T.C."/>
            <person name="Voolstra C.R."/>
        </authorList>
    </citation>
    <scope>NUCLEOTIDE SEQUENCE [LARGE SCALE GENOMIC DNA]</scope>
    <source>
        <strain evidence="4 5">CCMP2467</strain>
    </source>
</reference>
<comment type="caution">
    <text evidence="4">The sequence shown here is derived from an EMBL/GenBank/DDBJ whole genome shotgun (WGS) entry which is preliminary data.</text>
</comment>
<organism evidence="4 5">
    <name type="scientific">Symbiodinium microadriaticum</name>
    <name type="common">Dinoflagellate</name>
    <name type="synonym">Zooxanthella microadriatica</name>
    <dbReference type="NCBI Taxonomy" id="2951"/>
    <lineage>
        <taxon>Eukaryota</taxon>
        <taxon>Sar</taxon>
        <taxon>Alveolata</taxon>
        <taxon>Dinophyceae</taxon>
        <taxon>Suessiales</taxon>
        <taxon>Symbiodiniaceae</taxon>
        <taxon>Symbiodinium</taxon>
    </lineage>
</organism>
<dbReference type="InterPro" id="IPR011333">
    <property type="entry name" value="SKP1/BTB/POZ_sf"/>
</dbReference>
<accession>A0A1Q9DIU8</accession>
<evidence type="ECO:0000259" key="3">
    <source>
        <dbReference type="PROSITE" id="PS50097"/>
    </source>
</evidence>
<evidence type="ECO:0000313" key="4">
    <source>
        <dbReference type="EMBL" id="OLP95094.1"/>
    </source>
</evidence>
<feature type="coiled-coil region" evidence="1">
    <location>
        <begin position="2"/>
        <end position="66"/>
    </location>
</feature>
<dbReference type="Proteomes" id="UP000186817">
    <property type="component" value="Unassembled WGS sequence"/>
</dbReference>
<dbReference type="PROSITE" id="PS50097">
    <property type="entry name" value="BTB"/>
    <property type="match status" value="1"/>
</dbReference>
<feature type="region of interest" description="Disordered" evidence="2">
    <location>
        <begin position="558"/>
        <end position="616"/>
    </location>
</feature>
<dbReference type="AlphaFoldDB" id="A0A1Q9DIU8"/>
<evidence type="ECO:0000256" key="2">
    <source>
        <dbReference type="SAM" id="MobiDB-lite"/>
    </source>
</evidence>
<gene>
    <name evidence="4" type="primary">BPM6</name>
    <name evidence="4" type="ORF">AK812_SmicGene22811</name>
</gene>
<keyword evidence="5" id="KW-1185">Reference proteome</keyword>
<dbReference type="Pfam" id="PF00651">
    <property type="entry name" value="BTB"/>
    <property type="match status" value="1"/>
</dbReference>
<evidence type="ECO:0000256" key="1">
    <source>
        <dbReference type="SAM" id="Coils"/>
    </source>
</evidence>
<keyword evidence="1" id="KW-0175">Coiled coil</keyword>
<protein>
    <submittedName>
        <fullName evidence="4">BTB/POZ and MATH domain-containing protein 6</fullName>
    </submittedName>
</protein>
<dbReference type="SUPFAM" id="SSF54695">
    <property type="entry name" value="POZ domain"/>
    <property type="match status" value="1"/>
</dbReference>
<name>A0A1Q9DIU8_SYMMI</name>
<dbReference type="OrthoDB" id="6359816at2759"/>
<feature type="domain" description="BTB" evidence="3">
    <location>
        <begin position="298"/>
        <end position="359"/>
    </location>
</feature>
<proteinExistence type="predicted"/>
<dbReference type="SMART" id="SM00225">
    <property type="entry name" value="BTB"/>
    <property type="match status" value="1"/>
</dbReference>
<dbReference type="PANTHER" id="PTHR24413">
    <property type="entry name" value="SPECKLE-TYPE POZ PROTEIN"/>
    <property type="match status" value="1"/>
</dbReference>
<dbReference type="Gene3D" id="3.30.710.10">
    <property type="entry name" value="Potassium Channel Kv1.1, Chain A"/>
    <property type="match status" value="1"/>
</dbReference>
<dbReference type="EMBL" id="LSRX01000516">
    <property type="protein sequence ID" value="OLP95094.1"/>
    <property type="molecule type" value="Genomic_DNA"/>
</dbReference>
<sequence length="656" mass="72657">MAKTSEELRAEIESTNAQLQAAHAARTQLQAEIAQAVERQRLRQELEEQQLELSVARSTNRQLRGERDDIDADRRDCNDLSTCPAAAACSGKTGINRARCTGVGPRIAKGEYVWELQQMSWLDVTLQFRPEALRRISSHSFEVGGCSFDFLYRPDRGGLLLTTNKNGSLAIRVDSEQDIAFRYSIYIKRRGGDFVQWGETTDARHHGSDDPSFTVHGPDVHLRDSPNAAVGIFGLTHSQLLRSEWVEDDTLTVKFVLEVRPDVSYRMQQSVTQMPAVEIPEATMIRDTQALFEEGTCSDVQFRVQGETIQAHSQVLSARSEVFRKQLSAGMQESVTRVINIEDCEVSTFKAFLRFLYTDLPPSTEPVEPGAKTEDDTGAQMLALLAVSHKYQATRLQLWCEAQLCNKLCTSEVCDILCQAHVFEAKQLEKACYTYIKDHMAEVLKLPAYAELVTKRPDIGMKVSLFMGDVPETDAEEILQASKATLRSGMAVPPTTPEPLPADCFPALEARSLRHAIAYSNIDGQEQVHETKVTCSGEDCETMSNDVMPQIIRVRTPTKAAKPRLCTGPSPDDHAPKQQSHPAKGIRVPADQAAPGNGYAHNPVESAAPPDPKPAMLQHRTKEPLCASRKRQILQCHAASKVAATLEETYAMVAVA</sequence>
<dbReference type="CDD" id="cd14733">
    <property type="entry name" value="BACK"/>
    <property type="match status" value="1"/>
</dbReference>
<evidence type="ECO:0000313" key="5">
    <source>
        <dbReference type="Proteomes" id="UP000186817"/>
    </source>
</evidence>
<dbReference type="InterPro" id="IPR000210">
    <property type="entry name" value="BTB/POZ_dom"/>
</dbReference>